<feature type="coiled-coil region" evidence="1">
    <location>
        <begin position="65"/>
        <end position="92"/>
    </location>
</feature>
<accession>A0A8S4RV16</accession>
<evidence type="ECO:0000256" key="2">
    <source>
        <dbReference type="SAM" id="MobiDB-lite"/>
    </source>
</evidence>
<dbReference type="EMBL" id="CAKXAJ010025574">
    <property type="protein sequence ID" value="CAH2241273.1"/>
    <property type="molecule type" value="Genomic_DNA"/>
</dbReference>
<comment type="caution">
    <text evidence="3">The sequence shown here is derived from an EMBL/GenBank/DDBJ whole genome shotgun (WGS) entry which is preliminary data.</text>
</comment>
<sequence length="205" mass="24455">MESKHKIEMKTDSERLQNMDKENTQHNYNESIAELRKAHEGHIEELISINDRKVEQVRYDSDTKIAQFTCVIEELRSKLKDLEQEHRDKKLEDLEEKLKQNQFKEYLAHSNYPTQSAHSQFENRVERPYSSRSDYTDTSEFNSIPVRPSPKPIPNQAPNRNSKTPTLQVTYQDNRTQNVRRNEKKGIFNITKKRKLYNEKDFLNQ</sequence>
<keyword evidence="4" id="KW-1185">Reference proteome</keyword>
<feature type="compositionally biased region" description="Polar residues" evidence="2">
    <location>
        <begin position="130"/>
        <end position="142"/>
    </location>
</feature>
<dbReference type="OrthoDB" id="8192030at2759"/>
<protein>
    <submittedName>
        <fullName evidence="3">Jg3334 protein</fullName>
    </submittedName>
</protein>
<evidence type="ECO:0000313" key="4">
    <source>
        <dbReference type="Proteomes" id="UP000838756"/>
    </source>
</evidence>
<evidence type="ECO:0000256" key="1">
    <source>
        <dbReference type="SAM" id="Coils"/>
    </source>
</evidence>
<proteinExistence type="predicted"/>
<reference evidence="3" key="1">
    <citation type="submission" date="2022-03" db="EMBL/GenBank/DDBJ databases">
        <authorList>
            <person name="Lindestad O."/>
        </authorList>
    </citation>
    <scope>NUCLEOTIDE SEQUENCE</scope>
</reference>
<keyword evidence="1" id="KW-0175">Coiled coil</keyword>
<name>A0A8S4RV16_9NEOP</name>
<dbReference type="AlphaFoldDB" id="A0A8S4RV16"/>
<evidence type="ECO:0000313" key="3">
    <source>
        <dbReference type="EMBL" id="CAH2241273.1"/>
    </source>
</evidence>
<feature type="region of interest" description="Disordered" evidence="2">
    <location>
        <begin position="1"/>
        <end position="24"/>
    </location>
</feature>
<gene>
    <name evidence="3" type="primary">jg3334</name>
    <name evidence="3" type="ORF">PAEG_LOCUS17720</name>
</gene>
<organism evidence="3 4">
    <name type="scientific">Pararge aegeria aegeria</name>
    <dbReference type="NCBI Taxonomy" id="348720"/>
    <lineage>
        <taxon>Eukaryota</taxon>
        <taxon>Metazoa</taxon>
        <taxon>Ecdysozoa</taxon>
        <taxon>Arthropoda</taxon>
        <taxon>Hexapoda</taxon>
        <taxon>Insecta</taxon>
        <taxon>Pterygota</taxon>
        <taxon>Neoptera</taxon>
        <taxon>Endopterygota</taxon>
        <taxon>Lepidoptera</taxon>
        <taxon>Glossata</taxon>
        <taxon>Ditrysia</taxon>
        <taxon>Papilionoidea</taxon>
        <taxon>Nymphalidae</taxon>
        <taxon>Satyrinae</taxon>
        <taxon>Satyrini</taxon>
        <taxon>Parargina</taxon>
        <taxon>Pararge</taxon>
    </lineage>
</organism>
<feature type="compositionally biased region" description="Polar residues" evidence="2">
    <location>
        <begin position="111"/>
        <end position="120"/>
    </location>
</feature>
<feature type="compositionally biased region" description="Polar residues" evidence="2">
    <location>
        <begin position="156"/>
        <end position="169"/>
    </location>
</feature>
<dbReference type="Proteomes" id="UP000838756">
    <property type="component" value="Unassembled WGS sequence"/>
</dbReference>
<feature type="region of interest" description="Disordered" evidence="2">
    <location>
        <begin position="111"/>
        <end position="169"/>
    </location>
</feature>